<comment type="domain">
    <text evidence="7">Has four distinct domains: an N-terminal nucleotidyltransferase (NT) domain responsible for UTase activity, a central HD domain that encodes UR activity, and two C-terminal ACT domains that seem to have a role in glutamine sensing.</text>
</comment>
<organism evidence="8 9">
    <name type="scientific">Mycoavidus cysteinexigens</name>
    <dbReference type="NCBI Taxonomy" id="1553431"/>
    <lineage>
        <taxon>Bacteria</taxon>
        <taxon>Pseudomonadati</taxon>
        <taxon>Pseudomonadota</taxon>
        <taxon>Betaproteobacteria</taxon>
        <taxon>Burkholderiales</taxon>
        <taxon>Burkholderiaceae</taxon>
        <taxon>Mycoavidus</taxon>
    </lineage>
</organism>
<dbReference type="PROSITE" id="PS51831">
    <property type="entry name" value="HD"/>
    <property type="match status" value="1"/>
</dbReference>
<dbReference type="PROSITE" id="PS51671">
    <property type="entry name" value="ACT"/>
    <property type="match status" value="2"/>
</dbReference>
<keyword evidence="9" id="KW-1185">Reference proteome</keyword>
<comment type="activity regulation">
    <text evidence="7">Uridylyltransferase (UTase) activity is inhibited by glutamine, while glutamine activates uridylyl-removing (UR) activity.</text>
</comment>
<reference evidence="8 9" key="1">
    <citation type="journal article" date="2018" name="Microbes Environ.">
        <title>Comparative Genomic Insights into Endofungal Lifestyles of Two Bacterial Endosymbionts, Mycoavidus cysteinexigens and Burkholderia rhizoxinica.</title>
        <authorList>
            <person name="Sharmin D."/>
            <person name="Guo Y."/>
            <person name="Nishizawa T."/>
            <person name="Ohshima S."/>
            <person name="Sato Y."/>
            <person name="Takashima Y."/>
            <person name="Narisawa K."/>
            <person name="Ohta H."/>
        </authorList>
    </citation>
    <scope>NUCLEOTIDE SEQUENCE [LARGE SCALE GENOMIC DNA]</scope>
    <source>
        <strain evidence="8 9">B1-EB</strain>
    </source>
</reference>
<dbReference type="InterPro" id="IPR043519">
    <property type="entry name" value="NT_sf"/>
</dbReference>
<comment type="catalytic activity">
    <reaction evidence="7">
        <text>[protein-PII]-uridylyl-L-tyrosine + H2O = [protein-PII]-L-tyrosine + UMP + H(+)</text>
        <dbReference type="Rhea" id="RHEA:48600"/>
        <dbReference type="Rhea" id="RHEA-COMP:12147"/>
        <dbReference type="Rhea" id="RHEA-COMP:12148"/>
        <dbReference type="ChEBI" id="CHEBI:15377"/>
        <dbReference type="ChEBI" id="CHEBI:15378"/>
        <dbReference type="ChEBI" id="CHEBI:46858"/>
        <dbReference type="ChEBI" id="CHEBI:57865"/>
        <dbReference type="ChEBI" id="CHEBI:90602"/>
    </reaction>
</comment>
<sequence length="875" mass="99353">MPIQRLTGVNIKPEAGFKAVKAALVEKFKVTGKVDPFMRALARAADHALLNVWRLCQLPPSLVLAAVGGFGRGELAPHSDLDILILLPADPDASLTAKLEAFIGMAWDFGLEISSSVRTIAQCVEAASQDITVQTALLEARRIGGDAALFKQFTKGFNEVLDTHAFFQAKQLEMQQRHAKFQESPYSLEPNCKESPGGLRDLQLILWLTRTAGFGQNWHELEIRSQLTAREARELRRNELFLKTLRARLHILAGRRQDVLAFDFQTQLAESFDYRATPAKRASEQMMRRYYWAAKAVTQLTPILLQNIEAHLFPKTSGISHRLSERFAEKQGLIEITQDDLYQREPDAILETFLLCERTPGVTGLATRTLRALYNARNVMNQEWRRAPQNRQCFLEILQLSHNSIEHASTAHALALMNQTSVLGRYLLSFWRIVGQMQHDLYHVYTVDQHILMVLRNLHRFGVAEHAHEYPSCSQLMMNFERPWVLMIAALFHDIAKGQGGDHSILGMAEAQRFCREHKLAAEDAKLIIWLVEHHLTMSRVAQKQDTSDPQVVKRFADQVQTERQLTALYLLTVADIRGTSPKVWNAWKGKLLEDLYRVTLNTLGGVQPNTHSALALRKEQALTLLQQHLIPQGAFQAFWEQLDIAYFLRHDAPDIAWQTHALYLYLETPRPIVRARRSPLGEGVQVLVYMKDQTDLFAGICSYFDSHALSVLDARIHTTRHGYALDSFFVTHAYTELDENTHKATQDELHDYDQITARIEQQLTRHLASAKPLPLPSPGRLARQSRTFPSTPRIHLRADENGQYYILSLSTNDRPGLLYAIAHILASHQISLHAARINTLGERVEDFFLLAGAKLADNRQQIQLETELLRAIAV</sequence>
<evidence type="ECO:0000256" key="2">
    <source>
        <dbReference type="ARBA" id="ARBA00022695"/>
    </source>
</evidence>
<dbReference type="Proteomes" id="UP000282597">
    <property type="component" value="Chromosome"/>
</dbReference>
<evidence type="ECO:0000256" key="5">
    <source>
        <dbReference type="ARBA" id="ARBA00022842"/>
    </source>
</evidence>
<dbReference type="InterPro" id="IPR013546">
    <property type="entry name" value="PII_UdlTrfase/GS_AdlTrfase"/>
</dbReference>
<dbReference type="SMART" id="SM00471">
    <property type="entry name" value="HDc"/>
    <property type="match status" value="1"/>
</dbReference>
<evidence type="ECO:0000313" key="8">
    <source>
        <dbReference type="EMBL" id="BBE08946.1"/>
    </source>
</evidence>
<dbReference type="SUPFAM" id="SSF81301">
    <property type="entry name" value="Nucleotidyltransferase"/>
    <property type="match status" value="1"/>
</dbReference>
<dbReference type="EMBL" id="AP018150">
    <property type="protein sequence ID" value="BBE08946.1"/>
    <property type="molecule type" value="Genomic_DNA"/>
</dbReference>
<comment type="function">
    <text evidence="7">Modifies, by uridylylation and deuridylylation, the PII regulatory proteins (GlnB and homologs), in response to the nitrogen status of the cell that GlnD senses through the glutamine level. Under low glutamine levels, catalyzes the conversion of the PII proteins and UTP to PII-UMP and PPi, while under higher glutamine levels, GlnD hydrolyzes PII-UMP to PII and UMP (deuridylylation). Thus, controls uridylylation state and activity of the PII proteins, and plays an important role in the regulation of nitrogen metabolism.</text>
</comment>
<gene>
    <name evidence="7" type="primary">glnD</name>
    <name evidence="8" type="ORF">MCB1EB_0785</name>
</gene>
<keyword evidence="1 7" id="KW-0808">Transferase</keyword>
<dbReference type="InterPro" id="IPR045865">
    <property type="entry name" value="ACT-like_dom_sf"/>
</dbReference>
<feature type="region of interest" description="Uridylyltransferase" evidence="7">
    <location>
        <begin position="1"/>
        <end position="322"/>
    </location>
</feature>
<evidence type="ECO:0000256" key="1">
    <source>
        <dbReference type="ARBA" id="ARBA00022679"/>
    </source>
</evidence>
<comment type="catalytic activity">
    <reaction evidence="7">
        <text>[protein-PII]-L-tyrosine + UTP = [protein-PII]-uridylyl-L-tyrosine + diphosphate</text>
        <dbReference type="Rhea" id="RHEA:13673"/>
        <dbReference type="Rhea" id="RHEA-COMP:12147"/>
        <dbReference type="Rhea" id="RHEA-COMP:12148"/>
        <dbReference type="ChEBI" id="CHEBI:33019"/>
        <dbReference type="ChEBI" id="CHEBI:46398"/>
        <dbReference type="ChEBI" id="CHEBI:46858"/>
        <dbReference type="ChEBI" id="CHEBI:90602"/>
        <dbReference type="EC" id="2.7.7.59"/>
    </reaction>
</comment>
<keyword evidence="2 7" id="KW-0548">Nucleotidyltransferase</keyword>
<dbReference type="AlphaFoldDB" id="A0A2Z6EU54"/>
<dbReference type="GO" id="GO:0006808">
    <property type="term" value="P:regulation of nitrogen utilization"/>
    <property type="evidence" value="ECO:0007669"/>
    <property type="project" value="UniProtKB-UniRule"/>
</dbReference>
<dbReference type="PANTHER" id="PTHR47320:SF1">
    <property type="entry name" value="BIFUNCTIONAL URIDYLYLTRANSFERASE_URIDYLYL-REMOVING ENZYME"/>
    <property type="match status" value="1"/>
</dbReference>
<evidence type="ECO:0000256" key="3">
    <source>
        <dbReference type="ARBA" id="ARBA00022737"/>
    </source>
</evidence>
<dbReference type="CDD" id="cd00077">
    <property type="entry name" value="HDc"/>
    <property type="match status" value="1"/>
</dbReference>
<evidence type="ECO:0000256" key="7">
    <source>
        <dbReference type="HAMAP-Rule" id="MF_00277"/>
    </source>
</evidence>
<dbReference type="Gene3D" id="3.30.70.260">
    <property type="match status" value="1"/>
</dbReference>
<dbReference type="EC" id="2.7.7.59" evidence="7"/>
<comment type="cofactor">
    <cofactor evidence="7">
        <name>Mg(2+)</name>
        <dbReference type="ChEBI" id="CHEBI:18420"/>
    </cofactor>
</comment>
<dbReference type="InterPro" id="IPR002912">
    <property type="entry name" value="ACT_dom"/>
</dbReference>
<dbReference type="Gene3D" id="1.10.3210.10">
    <property type="entry name" value="Hypothetical protein af1432"/>
    <property type="match status" value="1"/>
</dbReference>
<dbReference type="EC" id="3.1.4.-" evidence="7"/>
<dbReference type="InterPro" id="IPR003607">
    <property type="entry name" value="HD/PDEase_dom"/>
</dbReference>
<name>A0A2Z6EU54_9BURK</name>
<dbReference type="InterPro" id="IPR002934">
    <property type="entry name" value="Polymerase_NTP_transf_dom"/>
</dbReference>
<dbReference type="NCBIfam" id="NF002837">
    <property type="entry name" value="PRK03059.1"/>
    <property type="match status" value="1"/>
</dbReference>
<comment type="similarity">
    <text evidence="7">Belongs to the GlnD family.</text>
</comment>
<dbReference type="PANTHER" id="PTHR47320">
    <property type="entry name" value="BIFUNCTIONAL URIDYLYLTRANSFERASE/URIDYLYL-REMOVING ENZYME"/>
    <property type="match status" value="1"/>
</dbReference>
<dbReference type="CDD" id="cd05401">
    <property type="entry name" value="NT_GlnE_GlnD_like"/>
    <property type="match status" value="1"/>
</dbReference>
<dbReference type="Pfam" id="PF01909">
    <property type="entry name" value="NTP_transf_2"/>
    <property type="match status" value="1"/>
</dbReference>
<dbReference type="CDD" id="cd04899">
    <property type="entry name" value="ACT_ACR-UUR-like_2"/>
    <property type="match status" value="1"/>
</dbReference>
<dbReference type="NCBIfam" id="TIGR01693">
    <property type="entry name" value="UTase_glnD"/>
    <property type="match status" value="1"/>
</dbReference>
<proteinExistence type="inferred from homology"/>
<dbReference type="Pfam" id="PF08335">
    <property type="entry name" value="GlnD_UR_UTase"/>
    <property type="match status" value="1"/>
</dbReference>
<dbReference type="InterPro" id="IPR006674">
    <property type="entry name" value="HD_domain"/>
</dbReference>
<dbReference type="Pfam" id="PF01966">
    <property type="entry name" value="HD"/>
    <property type="match status" value="1"/>
</dbReference>
<dbReference type="CDD" id="cd04900">
    <property type="entry name" value="ACT_UUR-like_1"/>
    <property type="match status" value="1"/>
</dbReference>
<dbReference type="SUPFAM" id="SSF81593">
    <property type="entry name" value="Nucleotidyltransferase substrate binding subunit/domain"/>
    <property type="match status" value="1"/>
</dbReference>
<dbReference type="KEGG" id="mcys:MCB1EB_0785"/>
<keyword evidence="3" id="KW-0677">Repeat</keyword>
<dbReference type="InterPro" id="IPR010043">
    <property type="entry name" value="UTase/UR"/>
</dbReference>
<keyword evidence="5 7" id="KW-0460">Magnesium</keyword>
<dbReference type="SUPFAM" id="SSF55021">
    <property type="entry name" value="ACT-like"/>
    <property type="match status" value="2"/>
</dbReference>
<protein>
    <recommendedName>
        <fullName evidence="7">Bifunctional uridylyltransferase/uridylyl-removing enzyme</fullName>
        <shortName evidence="7">UTase/UR</shortName>
    </recommendedName>
    <alternativeName>
        <fullName evidence="7">Bifunctional [protein-PII] modification enzyme</fullName>
    </alternativeName>
    <alternativeName>
        <fullName evidence="7">Bifunctional nitrogen sensor protein</fullName>
    </alternativeName>
    <domain>
        <recommendedName>
            <fullName evidence="7">[Protein-PII] uridylyltransferase</fullName>
            <shortName evidence="7">PII uridylyltransferase</shortName>
            <shortName evidence="7">UTase</shortName>
            <ecNumber evidence="7">2.7.7.59</ecNumber>
        </recommendedName>
    </domain>
    <domain>
        <recommendedName>
            <fullName evidence="7">[Protein-PII]-UMP uridylyl-removing enzyme</fullName>
            <shortName evidence="7">UR</shortName>
            <ecNumber evidence="7">3.1.4.-</ecNumber>
        </recommendedName>
    </domain>
</protein>
<dbReference type="HAMAP" id="MF_00277">
    <property type="entry name" value="PII_uridylyl_transf"/>
    <property type="match status" value="1"/>
</dbReference>
<evidence type="ECO:0000313" key="9">
    <source>
        <dbReference type="Proteomes" id="UP000282597"/>
    </source>
</evidence>
<evidence type="ECO:0000256" key="6">
    <source>
        <dbReference type="ARBA" id="ARBA00023268"/>
    </source>
</evidence>
<evidence type="ECO:0000256" key="4">
    <source>
        <dbReference type="ARBA" id="ARBA00022801"/>
    </source>
</evidence>
<dbReference type="SUPFAM" id="SSF109604">
    <property type="entry name" value="HD-domain/PDEase-like"/>
    <property type="match status" value="1"/>
</dbReference>
<keyword evidence="6 7" id="KW-0511">Multifunctional enzyme</keyword>
<dbReference type="RefSeq" id="WP_045362782.1">
    <property type="nucleotide sequence ID" value="NZ_AP018150.1"/>
</dbReference>
<dbReference type="GO" id="GO:0008773">
    <property type="term" value="F:[protein-PII] uridylyltransferase activity"/>
    <property type="evidence" value="ECO:0007669"/>
    <property type="project" value="UniProtKB-UniRule"/>
</dbReference>
<dbReference type="GO" id="GO:0008081">
    <property type="term" value="F:phosphoric diester hydrolase activity"/>
    <property type="evidence" value="ECO:0007669"/>
    <property type="project" value="UniProtKB-UniRule"/>
</dbReference>
<accession>A0A2Z6EU54</accession>
<keyword evidence="4 7" id="KW-0378">Hydrolase</keyword>
<comment type="caution">
    <text evidence="7">Lacks conserved residue(s) required for the propagation of feature annotation.</text>
</comment>
<dbReference type="PIRSF" id="PIRSF006288">
    <property type="entry name" value="PII_uridyltransf"/>
    <property type="match status" value="1"/>
</dbReference>